<evidence type="ECO:0000313" key="2">
    <source>
        <dbReference type="Proteomes" id="UP001458880"/>
    </source>
</evidence>
<name>A0AAW1KL16_POPJA</name>
<gene>
    <name evidence="1" type="ORF">QE152_g22639</name>
</gene>
<keyword evidence="2" id="KW-1185">Reference proteome</keyword>
<accession>A0AAW1KL16</accession>
<protein>
    <submittedName>
        <fullName evidence="1">Uncharacterized protein</fullName>
    </submittedName>
</protein>
<comment type="caution">
    <text evidence="1">The sequence shown here is derived from an EMBL/GenBank/DDBJ whole genome shotgun (WGS) entry which is preliminary data.</text>
</comment>
<dbReference type="Proteomes" id="UP001458880">
    <property type="component" value="Unassembled WGS sequence"/>
</dbReference>
<evidence type="ECO:0000313" key="1">
    <source>
        <dbReference type="EMBL" id="KAK9719476.1"/>
    </source>
</evidence>
<dbReference type="AlphaFoldDB" id="A0AAW1KL16"/>
<sequence length="104" mass="12350">MEICRCNHYRRSLKNIKFNTFGTLPPERTHLKLPENRSINWKRTLLSPRDYRFERPVVVHTKQCPDEKEDIKNNKPVHTKWMPVTPGLVSLKITNELKPPGRSF</sequence>
<dbReference type="EMBL" id="JASPKY010000219">
    <property type="protein sequence ID" value="KAK9719476.1"/>
    <property type="molecule type" value="Genomic_DNA"/>
</dbReference>
<reference evidence="1 2" key="1">
    <citation type="journal article" date="2024" name="BMC Genomics">
        <title>De novo assembly and annotation of Popillia japonica's genome with initial clues to its potential as an invasive pest.</title>
        <authorList>
            <person name="Cucini C."/>
            <person name="Boschi S."/>
            <person name="Funari R."/>
            <person name="Cardaioli E."/>
            <person name="Iannotti N."/>
            <person name="Marturano G."/>
            <person name="Paoli F."/>
            <person name="Bruttini M."/>
            <person name="Carapelli A."/>
            <person name="Frati F."/>
            <person name="Nardi F."/>
        </authorList>
    </citation>
    <scope>NUCLEOTIDE SEQUENCE [LARGE SCALE GENOMIC DNA]</scope>
    <source>
        <strain evidence="1">DMR45628</strain>
    </source>
</reference>
<proteinExistence type="predicted"/>
<organism evidence="1 2">
    <name type="scientific">Popillia japonica</name>
    <name type="common">Japanese beetle</name>
    <dbReference type="NCBI Taxonomy" id="7064"/>
    <lineage>
        <taxon>Eukaryota</taxon>
        <taxon>Metazoa</taxon>
        <taxon>Ecdysozoa</taxon>
        <taxon>Arthropoda</taxon>
        <taxon>Hexapoda</taxon>
        <taxon>Insecta</taxon>
        <taxon>Pterygota</taxon>
        <taxon>Neoptera</taxon>
        <taxon>Endopterygota</taxon>
        <taxon>Coleoptera</taxon>
        <taxon>Polyphaga</taxon>
        <taxon>Scarabaeiformia</taxon>
        <taxon>Scarabaeidae</taxon>
        <taxon>Rutelinae</taxon>
        <taxon>Popillia</taxon>
    </lineage>
</organism>